<comment type="caution">
    <text evidence="1">The sequence shown here is derived from an EMBL/GenBank/DDBJ whole genome shotgun (WGS) entry which is preliminary data.</text>
</comment>
<evidence type="ECO:0000313" key="1">
    <source>
        <dbReference type="EMBL" id="KAG5602314.1"/>
    </source>
</evidence>
<keyword evidence="2" id="KW-1185">Reference proteome</keyword>
<gene>
    <name evidence="1" type="ORF">H5410_033684</name>
</gene>
<sequence length="67" mass="7419">MGSVNKLLKEKGMNGCLSNIYQSVGNLDDTYLKSKDIILKPIFPLEIVESIPYFLVNFCSSIATSNC</sequence>
<proteinExistence type="predicted"/>
<organism evidence="1 2">
    <name type="scientific">Solanum commersonii</name>
    <name type="common">Commerson's wild potato</name>
    <name type="synonym">Commerson's nightshade</name>
    <dbReference type="NCBI Taxonomy" id="4109"/>
    <lineage>
        <taxon>Eukaryota</taxon>
        <taxon>Viridiplantae</taxon>
        <taxon>Streptophyta</taxon>
        <taxon>Embryophyta</taxon>
        <taxon>Tracheophyta</taxon>
        <taxon>Spermatophyta</taxon>
        <taxon>Magnoliopsida</taxon>
        <taxon>eudicotyledons</taxon>
        <taxon>Gunneridae</taxon>
        <taxon>Pentapetalae</taxon>
        <taxon>asterids</taxon>
        <taxon>lamiids</taxon>
        <taxon>Solanales</taxon>
        <taxon>Solanaceae</taxon>
        <taxon>Solanoideae</taxon>
        <taxon>Solaneae</taxon>
        <taxon>Solanum</taxon>
    </lineage>
</organism>
<dbReference type="EMBL" id="JACXVP010000006">
    <property type="protein sequence ID" value="KAG5602314.1"/>
    <property type="molecule type" value="Genomic_DNA"/>
</dbReference>
<name>A0A9J5YPB7_SOLCO</name>
<evidence type="ECO:0000313" key="2">
    <source>
        <dbReference type="Proteomes" id="UP000824120"/>
    </source>
</evidence>
<accession>A0A9J5YPB7</accession>
<dbReference type="AlphaFoldDB" id="A0A9J5YPB7"/>
<reference evidence="1 2" key="1">
    <citation type="submission" date="2020-09" db="EMBL/GenBank/DDBJ databases">
        <title>De no assembly of potato wild relative species, Solanum commersonii.</title>
        <authorList>
            <person name="Cho K."/>
        </authorList>
    </citation>
    <scope>NUCLEOTIDE SEQUENCE [LARGE SCALE GENOMIC DNA]</scope>
    <source>
        <strain evidence="1">LZ3.2</strain>
        <tissue evidence="1">Leaf</tissue>
    </source>
</reference>
<dbReference type="Proteomes" id="UP000824120">
    <property type="component" value="Chromosome 6"/>
</dbReference>
<protein>
    <submittedName>
        <fullName evidence="1">Uncharacterized protein</fullName>
    </submittedName>
</protein>